<dbReference type="AlphaFoldDB" id="A0A1I7ZSZ9"/>
<keyword evidence="1" id="KW-1185">Reference proteome</keyword>
<organism evidence="1 2">
    <name type="scientific">Steinernema glaseri</name>
    <dbReference type="NCBI Taxonomy" id="37863"/>
    <lineage>
        <taxon>Eukaryota</taxon>
        <taxon>Metazoa</taxon>
        <taxon>Ecdysozoa</taxon>
        <taxon>Nematoda</taxon>
        <taxon>Chromadorea</taxon>
        <taxon>Rhabditida</taxon>
        <taxon>Tylenchina</taxon>
        <taxon>Panagrolaimomorpha</taxon>
        <taxon>Strongyloidoidea</taxon>
        <taxon>Steinernematidae</taxon>
        <taxon>Steinernema</taxon>
    </lineage>
</organism>
<name>A0A1I7ZSZ9_9BILA</name>
<protein>
    <submittedName>
        <fullName evidence="2">Secreted protein</fullName>
    </submittedName>
</protein>
<reference evidence="2" key="1">
    <citation type="submission" date="2016-11" db="UniProtKB">
        <authorList>
            <consortium name="WormBaseParasite"/>
        </authorList>
    </citation>
    <scope>IDENTIFICATION</scope>
</reference>
<dbReference type="WBParaSite" id="L893_g2964.t1">
    <property type="protein sequence ID" value="L893_g2964.t1"/>
    <property type="gene ID" value="L893_g2964"/>
</dbReference>
<accession>A0A1I7ZSZ9</accession>
<evidence type="ECO:0000313" key="1">
    <source>
        <dbReference type="Proteomes" id="UP000095287"/>
    </source>
</evidence>
<sequence length="209" mass="22807">MLWVMSLRVLSASANKRPFLAAFFSIFATSSRVSVGFDNPARIVKAYNGLGAFTQRNTPFLVITEVSSFADAPRRKTREEAYVRVPAVRIAVTAPPIVEVCVFSALLVSGDESQREDDEEELHGGVPSLMGARLLRRNPDDRGVLNTVKLLAVGRCGLGQSTERNLGCENEDLFCSQHYVSPGLSAFLARPLAAAHTDELTMYSLCVRG</sequence>
<evidence type="ECO:0000313" key="2">
    <source>
        <dbReference type="WBParaSite" id="L893_g2964.t1"/>
    </source>
</evidence>
<proteinExistence type="predicted"/>
<dbReference type="Proteomes" id="UP000095287">
    <property type="component" value="Unplaced"/>
</dbReference>